<dbReference type="InParanoid" id="A0A1X7U6V6"/>
<dbReference type="EnsemblMetazoa" id="Aqu2.1.23186_001">
    <property type="protein sequence ID" value="Aqu2.1.23186_001"/>
    <property type="gene ID" value="Aqu2.1.23186"/>
</dbReference>
<reference evidence="3" key="1">
    <citation type="submission" date="2017-05" db="UniProtKB">
        <authorList>
            <consortium name="EnsemblMetazoa"/>
        </authorList>
    </citation>
    <scope>IDENTIFICATION</scope>
</reference>
<evidence type="ECO:0000256" key="1">
    <source>
        <dbReference type="SAM" id="Coils"/>
    </source>
</evidence>
<accession>A0A1X7U6V6</accession>
<proteinExistence type="predicted"/>
<evidence type="ECO:0000313" key="3">
    <source>
        <dbReference type="EnsemblMetazoa" id="Aqu2.1.23186_001"/>
    </source>
</evidence>
<dbReference type="AlphaFoldDB" id="A0A1X7U6V6"/>
<protein>
    <submittedName>
        <fullName evidence="3">Uncharacterized protein</fullName>
    </submittedName>
</protein>
<evidence type="ECO:0000256" key="2">
    <source>
        <dbReference type="SAM" id="MobiDB-lite"/>
    </source>
</evidence>
<organism evidence="3">
    <name type="scientific">Amphimedon queenslandica</name>
    <name type="common">Sponge</name>
    <dbReference type="NCBI Taxonomy" id="400682"/>
    <lineage>
        <taxon>Eukaryota</taxon>
        <taxon>Metazoa</taxon>
        <taxon>Porifera</taxon>
        <taxon>Demospongiae</taxon>
        <taxon>Heteroscleromorpha</taxon>
        <taxon>Haplosclerida</taxon>
        <taxon>Niphatidae</taxon>
        <taxon>Amphimedon</taxon>
    </lineage>
</organism>
<feature type="coiled-coil region" evidence="1">
    <location>
        <begin position="185"/>
        <end position="212"/>
    </location>
</feature>
<feature type="region of interest" description="Disordered" evidence="2">
    <location>
        <begin position="66"/>
        <end position="101"/>
    </location>
</feature>
<feature type="compositionally biased region" description="Basic and acidic residues" evidence="2">
    <location>
        <begin position="85"/>
        <end position="101"/>
    </location>
</feature>
<name>A0A1X7U6V6_AMPQE</name>
<sequence length="246" mass="28143">MLLQLEWEDGMVVRAGRYCGSGSTKMMVAEDTPAWCSRIEIRSECRPEPYLDSRVNHGDSDVGVYSEKVHKLRSKENDSDDASDLNERKPPSKDVKTKEEAKKQCYVSYDQPIFTSPLKLVPVVISSDHPDSQYEWKDFERRDYSHPNSPVLFLTDNGSNVLAAFKPHQVDESQNQDDGSEWPEVDLEEIEAEEIEDRLDKDELNGDELLQKEADFEECEDRHKAAFVGFWRTSCFSHTLACGEGI</sequence>
<keyword evidence="1" id="KW-0175">Coiled coil</keyword>